<dbReference type="EMBL" id="LAVO01000001">
    <property type="protein sequence ID" value="KOS11896.1"/>
    <property type="molecule type" value="Genomic_DNA"/>
</dbReference>
<keyword evidence="2" id="KW-0812">Transmembrane</keyword>
<dbReference type="Proteomes" id="UP000037737">
    <property type="component" value="Unassembled WGS sequence"/>
</dbReference>
<accession>A0A0M8MGB2</accession>
<keyword evidence="2" id="KW-1133">Transmembrane helix</keyword>
<evidence type="ECO:0000256" key="1">
    <source>
        <dbReference type="SAM" id="MobiDB-lite"/>
    </source>
</evidence>
<evidence type="ECO:0000256" key="2">
    <source>
        <dbReference type="SAM" id="Phobius"/>
    </source>
</evidence>
<dbReference type="PATRIC" id="fig|84292.3.peg.28"/>
<dbReference type="OrthoDB" id="2716688at2"/>
<name>A0A0M8MGB2_9MICO</name>
<feature type="region of interest" description="Disordered" evidence="1">
    <location>
        <begin position="1"/>
        <end position="23"/>
    </location>
</feature>
<evidence type="ECO:0000313" key="4">
    <source>
        <dbReference type="Proteomes" id="UP000037737"/>
    </source>
</evidence>
<evidence type="ECO:0000313" key="3">
    <source>
        <dbReference type="EMBL" id="KOS11896.1"/>
    </source>
</evidence>
<feature type="compositionally biased region" description="Basic and acidic residues" evidence="1">
    <location>
        <begin position="14"/>
        <end position="23"/>
    </location>
</feature>
<feature type="transmembrane region" description="Helical" evidence="2">
    <location>
        <begin position="148"/>
        <end position="172"/>
    </location>
</feature>
<reference evidence="3" key="1">
    <citation type="submission" date="2015-04" db="EMBL/GenBank/DDBJ databases">
        <title>Complete genome sequence of Microbacterium chocolatum SIT 101, a bacterium enantioselectively hydrolyzing mesomeric diesters.</title>
        <authorList>
            <person name="Li X."/>
            <person name="Xu Y."/>
        </authorList>
    </citation>
    <scope>NUCLEOTIDE SEQUENCE [LARGE SCALE GENOMIC DNA]</scope>
    <source>
        <strain evidence="3">SIT 101</strain>
    </source>
</reference>
<dbReference type="AlphaFoldDB" id="A0A0M8MGB2"/>
<protein>
    <submittedName>
        <fullName evidence="3">Uncharacterized protein</fullName>
    </submittedName>
</protein>
<dbReference type="KEGG" id="mcw:A8L33_06165"/>
<organism evidence="3 4">
    <name type="scientific">Microbacterium aurantiacum</name>
    <dbReference type="NCBI Taxonomy" id="162393"/>
    <lineage>
        <taxon>Bacteria</taxon>
        <taxon>Bacillati</taxon>
        <taxon>Actinomycetota</taxon>
        <taxon>Actinomycetes</taxon>
        <taxon>Micrococcales</taxon>
        <taxon>Microbacteriaceae</taxon>
        <taxon>Microbacterium</taxon>
    </lineage>
</organism>
<comment type="caution">
    <text evidence="3">The sequence shown here is derived from an EMBL/GenBank/DDBJ whole genome shotgun (WGS) entry which is preliminary data.</text>
</comment>
<sequence>MPTPSNRAPSWRARLAERRAKPGDGRPLPPYRWWHTLTRSLFLLDRPAGVSPAGIPVTTTYAVDVRQLGDRDDGEVRARLYRDGVQTAVSRLPARFAVLGGRIEVAARTTGLRRCHFVTDAGDERQLDPHPRSAEGLRARLHYRHPSLSRAIGTLATLIVLVGVCIAVPQLVETLTQIPQVADTVGTFTSPIRLSTVGNVAVTLALVLATTERALRLRSSWLDDLAG</sequence>
<feature type="transmembrane region" description="Helical" evidence="2">
    <location>
        <begin position="192"/>
        <end position="211"/>
    </location>
</feature>
<keyword evidence="2" id="KW-0472">Membrane</keyword>
<proteinExistence type="predicted"/>
<keyword evidence="4" id="KW-1185">Reference proteome</keyword>
<gene>
    <name evidence="3" type="ORF">XI38_00120</name>
</gene>